<sequence length="218" mass="21403">MEVSQTAAAVAAAVAWTPLGGVHGTPEEAPDAVAVVAAFLRPSRSADFLSLLLATLFFATGSRPVVGLRGYGCARGEPGDVGAERHAGLTGLNPPLRVLGGAAAAAAASAAGGTGLLDTLEQLGLMLRGATTPASRAGRSAGLSSLDATTGPRPGPGPGPTPGPGPGPSVTGGVGAPLGVPVRSAGAPQGSRRRQLFTRSLARRASCSLLVFLRSSLM</sequence>
<feature type="compositionally biased region" description="Pro residues" evidence="1">
    <location>
        <begin position="153"/>
        <end position="167"/>
    </location>
</feature>
<proteinExistence type="predicted"/>
<evidence type="ECO:0000313" key="2">
    <source>
        <dbReference type="EMBL" id="MXU96498.1"/>
    </source>
</evidence>
<dbReference type="EMBL" id="GIFC01014415">
    <property type="protein sequence ID" value="MXU96498.1"/>
    <property type="molecule type" value="Transcribed_RNA"/>
</dbReference>
<organism evidence="2">
    <name type="scientific">Ixodes ricinus</name>
    <name type="common">Common tick</name>
    <name type="synonym">Acarus ricinus</name>
    <dbReference type="NCBI Taxonomy" id="34613"/>
    <lineage>
        <taxon>Eukaryota</taxon>
        <taxon>Metazoa</taxon>
        <taxon>Ecdysozoa</taxon>
        <taxon>Arthropoda</taxon>
        <taxon>Chelicerata</taxon>
        <taxon>Arachnida</taxon>
        <taxon>Acari</taxon>
        <taxon>Parasitiformes</taxon>
        <taxon>Ixodida</taxon>
        <taxon>Ixodoidea</taxon>
        <taxon>Ixodidae</taxon>
        <taxon>Ixodinae</taxon>
        <taxon>Ixodes</taxon>
    </lineage>
</organism>
<dbReference type="AlphaFoldDB" id="A0A6B0V5D6"/>
<protein>
    <submittedName>
        <fullName evidence="2">Putative secreted protein</fullName>
    </submittedName>
</protein>
<reference evidence="2" key="1">
    <citation type="submission" date="2019-12" db="EMBL/GenBank/DDBJ databases">
        <title>An insight into the sialome of adult female Ixodes ricinus ticks feeding for 6 days.</title>
        <authorList>
            <person name="Perner J."/>
            <person name="Ribeiro J.M.C."/>
        </authorList>
    </citation>
    <scope>NUCLEOTIDE SEQUENCE</scope>
    <source>
        <strain evidence="2">Semi-engorged</strain>
        <tissue evidence="2">Salivary glands</tissue>
    </source>
</reference>
<feature type="compositionally biased region" description="Low complexity" evidence="1">
    <location>
        <begin position="134"/>
        <end position="152"/>
    </location>
</feature>
<evidence type="ECO:0000256" key="1">
    <source>
        <dbReference type="SAM" id="MobiDB-lite"/>
    </source>
</evidence>
<feature type="region of interest" description="Disordered" evidence="1">
    <location>
        <begin position="134"/>
        <end position="194"/>
    </location>
</feature>
<accession>A0A6B0V5D6</accession>
<name>A0A6B0V5D6_IXORI</name>